<evidence type="ECO:0000313" key="3">
    <source>
        <dbReference type="Proteomes" id="UP001551482"/>
    </source>
</evidence>
<dbReference type="EMBL" id="JBEZFP010000001">
    <property type="protein sequence ID" value="MEU8132028.1"/>
    <property type="molecule type" value="Genomic_DNA"/>
</dbReference>
<dbReference type="InterPro" id="IPR006674">
    <property type="entry name" value="HD_domain"/>
</dbReference>
<organism evidence="2 3">
    <name type="scientific">Streptodolium elevatio</name>
    <dbReference type="NCBI Taxonomy" id="3157996"/>
    <lineage>
        <taxon>Bacteria</taxon>
        <taxon>Bacillati</taxon>
        <taxon>Actinomycetota</taxon>
        <taxon>Actinomycetes</taxon>
        <taxon>Kitasatosporales</taxon>
        <taxon>Streptomycetaceae</taxon>
        <taxon>Streptodolium</taxon>
    </lineage>
</organism>
<proteinExistence type="predicted"/>
<comment type="caution">
    <text evidence="2">The sequence shown here is derived from an EMBL/GenBank/DDBJ whole genome shotgun (WGS) entry which is preliminary data.</text>
</comment>
<keyword evidence="3" id="KW-1185">Reference proteome</keyword>
<name>A0ABV3D8G0_9ACTN</name>
<feature type="domain" description="HD" evidence="1">
    <location>
        <begin position="22"/>
        <end position="113"/>
    </location>
</feature>
<dbReference type="RefSeq" id="WP_358347165.1">
    <property type="nucleotide sequence ID" value="NZ_JBEZFP010000001.1"/>
</dbReference>
<dbReference type="Proteomes" id="UP001551482">
    <property type="component" value="Unassembled WGS sequence"/>
</dbReference>
<dbReference type="Gene3D" id="1.10.3210.10">
    <property type="entry name" value="Hypothetical protein af1432"/>
    <property type="match status" value="1"/>
</dbReference>
<sequence>MQLGDWAYRLAEDTLAEPLPRRWAHSQGVARRAELLGPVLGKDAELLYAAAVLHDIGYAPALIATGFHPLDGARYLRDIAHADTRVTRLVAHHSCALVEAEERGLARDLADEFEIEELSLVDALIYCDMTTTPDGEPTTADARIAEILSRYGNDSIVGRFIHRAHPDLQAATARTHHRLSP</sequence>
<evidence type="ECO:0000259" key="1">
    <source>
        <dbReference type="Pfam" id="PF01966"/>
    </source>
</evidence>
<gene>
    <name evidence="2" type="ORF">AB0C36_00810</name>
</gene>
<evidence type="ECO:0000313" key="2">
    <source>
        <dbReference type="EMBL" id="MEU8132028.1"/>
    </source>
</evidence>
<dbReference type="Pfam" id="PF01966">
    <property type="entry name" value="HD"/>
    <property type="match status" value="1"/>
</dbReference>
<dbReference type="SUPFAM" id="SSF109604">
    <property type="entry name" value="HD-domain/PDEase-like"/>
    <property type="match status" value="1"/>
</dbReference>
<reference evidence="2 3" key="1">
    <citation type="submission" date="2024-06" db="EMBL/GenBank/DDBJ databases">
        <title>The Natural Products Discovery Center: Release of the First 8490 Sequenced Strains for Exploring Actinobacteria Biosynthetic Diversity.</title>
        <authorList>
            <person name="Kalkreuter E."/>
            <person name="Kautsar S.A."/>
            <person name="Yang D."/>
            <person name="Bader C.D."/>
            <person name="Teijaro C.N."/>
            <person name="Fluegel L."/>
            <person name="Davis C.M."/>
            <person name="Simpson J.R."/>
            <person name="Lauterbach L."/>
            <person name="Steele A.D."/>
            <person name="Gui C."/>
            <person name="Meng S."/>
            <person name="Li G."/>
            <person name="Viehrig K."/>
            <person name="Ye F."/>
            <person name="Su P."/>
            <person name="Kiefer A.F."/>
            <person name="Nichols A."/>
            <person name="Cepeda A.J."/>
            <person name="Yan W."/>
            <person name="Fan B."/>
            <person name="Jiang Y."/>
            <person name="Adhikari A."/>
            <person name="Zheng C.-J."/>
            <person name="Schuster L."/>
            <person name="Cowan T.M."/>
            <person name="Smanski M.J."/>
            <person name="Chevrette M.G."/>
            <person name="De Carvalho L.P.S."/>
            <person name="Shen B."/>
        </authorList>
    </citation>
    <scope>NUCLEOTIDE SEQUENCE [LARGE SCALE GENOMIC DNA]</scope>
    <source>
        <strain evidence="2 3">NPDC048946</strain>
    </source>
</reference>
<accession>A0ABV3D8G0</accession>
<dbReference type="CDD" id="cd00077">
    <property type="entry name" value="HDc"/>
    <property type="match status" value="1"/>
</dbReference>
<dbReference type="InterPro" id="IPR003607">
    <property type="entry name" value="HD/PDEase_dom"/>
</dbReference>
<protein>
    <submittedName>
        <fullName evidence="2">HD domain-containing protein</fullName>
    </submittedName>
</protein>